<dbReference type="RefSeq" id="WP_008581914.1">
    <property type="nucleotide sequence ID" value="NZ_CP007035.1"/>
</dbReference>
<dbReference type="eggNOG" id="COG1879">
    <property type="taxonomic scope" value="Bacteria"/>
</dbReference>
<evidence type="ECO:0000259" key="4">
    <source>
        <dbReference type="Pfam" id="PF13407"/>
    </source>
</evidence>
<gene>
    <name evidence="5" type="ORF">NIASO_01945</name>
</gene>
<dbReference type="PANTHER" id="PTHR46847:SF1">
    <property type="entry name" value="D-ALLOSE-BINDING PERIPLASMIC PROTEIN-RELATED"/>
    <property type="match status" value="1"/>
</dbReference>
<dbReference type="KEGG" id="nso:NIASO_01945"/>
<evidence type="ECO:0000313" key="6">
    <source>
        <dbReference type="Proteomes" id="UP000003586"/>
    </source>
</evidence>
<accession>W0EYX9</accession>
<dbReference type="STRING" id="929713.NIASO_01945"/>
<name>W0EYX9_9BACT</name>
<keyword evidence="6" id="KW-1185">Reference proteome</keyword>
<dbReference type="Gene3D" id="3.40.50.2300">
    <property type="match status" value="2"/>
</dbReference>
<evidence type="ECO:0000256" key="1">
    <source>
        <dbReference type="ARBA" id="ARBA00004196"/>
    </source>
</evidence>
<dbReference type="InterPro" id="IPR028082">
    <property type="entry name" value="Peripla_BP_I"/>
</dbReference>
<evidence type="ECO:0000313" key="5">
    <source>
        <dbReference type="EMBL" id="AHF14281.1"/>
    </source>
</evidence>
<dbReference type="InterPro" id="IPR025997">
    <property type="entry name" value="SBP_2_dom"/>
</dbReference>
<dbReference type="GO" id="GO:0030313">
    <property type="term" value="C:cell envelope"/>
    <property type="evidence" value="ECO:0007669"/>
    <property type="project" value="UniProtKB-SubCell"/>
</dbReference>
<dbReference type="EMBL" id="CP007035">
    <property type="protein sequence ID" value="AHF14281.1"/>
    <property type="molecule type" value="Genomic_DNA"/>
</dbReference>
<dbReference type="HOGENOM" id="CLU_037628_3_2_10"/>
<dbReference type="OrthoDB" id="9814427at2"/>
<evidence type="ECO:0000256" key="3">
    <source>
        <dbReference type="ARBA" id="ARBA00022729"/>
    </source>
</evidence>
<comment type="similarity">
    <text evidence="2">Belongs to the bacterial solute-binding protein 2 family.</text>
</comment>
<organism evidence="5 6">
    <name type="scientific">Niabella soli DSM 19437</name>
    <dbReference type="NCBI Taxonomy" id="929713"/>
    <lineage>
        <taxon>Bacteria</taxon>
        <taxon>Pseudomonadati</taxon>
        <taxon>Bacteroidota</taxon>
        <taxon>Chitinophagia</taxon>
        <taxon>Chitinophagales</taxon>
        <taxon>Chitinophagaceae</taxon>
        <taxon>Niabella</taxon>
    </lineage>
</organism>
<dbReference type="SUPFAM" id="SSF53822">
    <property type="entry name" value="Periplasmic binding protein-like I"/>
    <property type="match status" value="1"/>
</dbReference>
<reference evidence="5 6" key="1">
    <citation type="submission" date="2013-12" db="EMBL/GenBank/DDBJ databases">
        <authorList>
            <consortium name="DOE Joint Genome Institute"/>
            <person name="Eisen J."/>
            <person name="Huntemann M."/>
            <person name="Han J."/>
            <person name="Chen A."/>
            <person name="Kyrpides N."/>
            <person name="Mavromatis K."/>
            <person name="Markowitz V."/>
            <person name="Palaniappan K."/>
            <person name="Ivanova N."/>
            <person name="Schaumberg A."/>
            <person name="Pati A."/>
            <person name="Liolios K."/>
            <person name="Nordberg H.P."/>
            <person name="Cantor M.N."/>
            <person name="Hua S.X."/>
            <person name="Woyke T."/>
        </authorList>
    </citation>
    <scope>NUCLEOTIDE SEQUENCE [LARGE SCALE GENOMIC DNA]</scope>
    <source>
        <strain evidence="6">DSM 19437</strain>
    </source>
</reference>
<protein>
    <submittedName>
        <fullName evidence="5">ABC transporter substrate-binding protein</fullName>
    </submittedName>
</protein>
<dbReference type="Proteomes" id="UP000003586">
    <property type="component" value="Chromosome"/>
</dbReference>
<sequence length="338" mass="37147">MRIIYCFLFCQLFFSCIPKDQRTLATASVKDSAQAYVSRKDLSKITVGYCTPSLNAPFYVALEQAVRTNVLHYGMGYLSTDGQGDINKQVLAVEDLLAKGIKVLILNPLDPKALVPVVKKAKQQGVLVFIVDSFIDPDAPYISSVVANNELNGELLGEWVINNSKKPHLNIALISGNQGNPVGREKRLGFVRGLADAQLHNENRVDFTILTQGWGGWTNNGGLKAMEDILVAHKEVNILFAENDAMAIGALKTIKEMGLQQQIAVVGVDGQKEAYQLIKQGAYSVTAQNSPDILGGDMVRVVARYLNGEQGIKQVNYTRSVVIDRQNVDQFYNPNSLF</sequence>
<comment type="subcellular location">
    <subcellularLocation>
        <location evidence="1">Cell envelope</location>
    </subcellularLocation>
</comment>
<dbReference type="AlphaFoldDB" id="W0EYX9"/>
<dbReference type="GO" id="GO:0030246">
    <property type="term" value="F:carbohydrate binding"/>
    <property type="evidence" value="ECO:0007669"/>
    <property type="project" value="UniProtKB-ARBA"/>
</dbReference>
<keyword evidence="3" id="KW-0732">Signal</keyword>
<dbReference type="Pfam" id="PF13407">
    <property type="entry name" value="Peripla_BP_4"/>
    <property type="match status" value="1"/>
</dbReference>
<dbReference type="PANTHER" id="PTHR46847">
    <property type="entry name" value="D-ALLOSE-BINDING PERIPLASMIC PROTEIN-RELATED"/>
    <property type="match status" value="1"/>
</dbReference>
<feature type="domain" description="Periplasmic binding protein" evidence="4">
    <location>
        <begin position="47"/>
        <end position="310"/>
    </location>
</feature>
<evidence type="ECO:0000256" key="2">
    <source>
        <dbReference type="ARBA" id="ARBA00007639"/>
    </source>
</evidence>
<dbReference type="PROSITE" id="PS51257">
    <property type="entry name" value="PROKAR_LIPOPROTEIN"/>
    <property type="match status" value="1"/>
</dbReference>
<proteinExistence type="inferred from homology"/>